<sequence length="79" mass="9176">MLTLLFLLFLLYLTYRIVELFFGLLAADWLPPLSGMLSRFTDLLSLSPQGFLVGRLFWLVKFVLLFIFAYIRLTLSLLA</sequence>
<keyword evidence="1" id="KW-0812">Transmembrane</keyword>
<keyword evidence="3" id="KW-1185">Reference proteome</keyword>
<feature type="transmembrane region" description="Helical" evidence="1">
    <location>
        <begin position="50"/>
        <end position="71"/>
    </location>
</feature>
<gene>
    <name evidence="2" type="ORF">KDH_26660</name>
</gene>
<dbReference type="Proteomes" id="UP001344906">
    <property type="component" value="Unassembled WGS sequence"/>
</dbReference>
<comment type="caution">
    <text evidence="2">The sequence shown here is derived from an EMBL/GenBank/DDBJ whole genome shotgun (WGS) entry which is preliminary data.</text>
</comment>
<keyword evidence="1" id="KW-0472">Membrane</keyword>
<evidence type="ECO:0000256" key="1">
    <source>
        <dbReference type="SAM" id="Phobius"/>
    </source>
</evidence>
<accession>A0ABQ6FTS2</accession>
<evidence type="ECO:0008006" key="4">
    <source>
        <dbReference type="Google" id="ProtNLM"/>
    </source>
</evidence>
<evidence type="ECO:0000313" key="2">
    <source>
        <dbReference type="EMBL" id="GLV55822.1"/>
    </source>
</evidence>
<name>A0ABQ6FTS2_9CHLR</name>
<proteinExistence type="predicted"/>
<dbReference type="EMBL" id="BSRI01000001">
    <property type="protein sequence ID" value="GLV55822.1"/>
    <property type="molecule type" value="Genomic_DNA"/>
</dbReference>
<protein>
    <recommendedName>
        <fullName evidence="4">YggT family protein</fullName>
    </recommendedName>
</protein>
<evidence type="ECO:0000313" key="3">
    <source>
        <dbReference type="Proteomes" id="UP001344906"/>
    </source>
</evidence>
<keyword evidence="1" id="KW-1133">Transmembrane helix</keyword>
<reference evidence="2 3" key="1">
    <citation type="submission" date="2023-02" db="EMBL/GenBank/DDBJ databases">
        <title>Dictyobacter halimunensis sp. nov., a new member of the class Ktedonobacteria from forest soil in a geothermal area.</title>
        <authorList>
            <person name="Rachmania M.K."/>
            <person name="Ningsih F."/>
            <person name="Sakai Y."/>
            <person name="Yabe S."/>
            <person name="Yokota A."/>
            <person name="Sjamsuridzal W."/>
        </authorList>
    </citation>
    <scope>NUCLEOTIDE SEQUENCE [LARGE SCALE GENOMIC DNA]</scope>
    <source>
        <strain evidence="2 3">S3.2.2.5</strain>
    </source>
</reference>
<organism evidence="2 3">
    <name type="scientific">Dictyobacter halimunensis</name>
    <dbReference type="NCBI Taxonomy" id="3026934"/>
    <lineage>
        <taxon>Bacteria</taxon>
        <taxon>Bacillati</taxon>
        <taxon>Chloroflexota</taxon>
        <taxon>Ktedonobacteria</taxon>
        <taxon>Ktedonobacterales</taxon>
        <taxon>Dictyobacteraceae</taxon>
        <taxon>Dictyobacter</taxon>
    </lineage>
</organism>